<dbReference type="PANTHER" id="PTHR33711">
    <property type="entry name" value="DIOXYGENASE, PUTATIVE (AFU_ORTHOLOGUE AFUA_2G02910)-RELATED"/>
    <property type="match status" value="1"/>
</dbReference>
<dbReference type="AlphaFoldDB" id="A0A1V3XYY6"/>
<reference evidence="5 6" key="1">
    <citation type="submission" date="2017-02" db="EMBL/GenBank/DDBJ databases">
        <title>Complete genome sequences of Mycobacterium kansasii strains isolated from rhesus macaques.</title>
        <authorList>
            <person name="Panda A."/>
            <person name="Nagaraj S."/>
            <person name="Zhao X."/>
            <person name="Tettelin H."/>
            <person name="Detolla L.J."/>
        </authorList>
    </citation>
    <scope>NUCLEOTIDE SEQUENCE [LARGE SCALE GENOMIC DNA]</scope>
    <source>
        <strain evidence="5 6">11-3469</strain>
    </source>
</reference>
<comment type="caution">
    <text evidence="5">The sequence shown here is derived from an EMBL/GenBank/DDBJ whole genome shotgun (WGS) entry which is preliminary data.</text>
</comment>
<dbReference type="Pfam" id="PF00775">
    <property type="entry name" value="Dioxygenase_C"/>
    <property type="match status" value="1"/>
</dbReference>
<keyword evidence="2 5" id="KW-0223">Dioxygenase</keyword>
<dbReference type="STRING" id="1768.B1T50_23775"/>
<sequence>MDPNFTGTGRCLTDDDGGYRFITIRPGAYPWRNHQNAWRPAHIHFSVFGTAFTQRMITQMYFPSDPLLALDPIYQSVTDPKARERLVARYDHDVSTPNQLSATGGTLCSPAITAPPWSPDDNHFAAGNTRPIRGPVLRPCPAFPTLQRTHTTRVVPVHPSAWSGDRWSRRACPRRADRNLAARR</sequence>
<protein>
    <submittedName>
        <fullName evidence="5">Dioxygenase family protein</fullName>
    </submittedName>
</protein>
<dbReference type="Proteomes" id="UP000188532">
    <property type="component" value="Unassembled WGS sequence"/>
</dbReference>
<name>A0A1V3XYY6_MYCKA</name>
<comment type="similarity">
    <text evidence="1">Belongs to the intradiol ring-cleavage dioxygenase family.</text>
</comment>
<proteinExistence type="inferred from homology"/>
<gene>
    <name evidence="5" type="ORF">BZL29_1103</name>
</gene>
<dbReference type="GO" id="GO:0008199">
    <property type="term" value="F:ferric iron binding"/>
    <property type="evidence" value="ECO:0007669"/>
    <property type="project" value="InterPro"/>
</dbReference>
<dbReference type="InterPro" id="IPR000627">
    <property type="entry name" value="Intradiol_dOase_C"/>
</dbReference>
<dbReference type="InterPro" id="IPR050770">
    <property type="entry name" value="Intradiol_RC_Dioxygenase"/>
</dbReference>
<evidence type="ECO:0000256" key="1">
    <source>
        <dbReference type="ARBA" id="ARBA00007825"/>
    </source>
</evidence>
<evidence type="ECO:0000256" key="3">
    <source>
        <dbReference type="ARBA" id="ARBA00023002"/>
    </source>
</evidence>
<evidence type="ECO:0000259" key="4">
    <source>
        <dbReference type="Pfam" id="PF00775"/>
    </source>
</evidence>
<organism evidence="5 6">
    <name type="scientific">Mycobacterium kansasii</name>
    <dbReference type="NCBI Taxonomy" id="1768"/>
    <lineage>
        <taxon>Bacteria</taxon>
        <taxon>Bacillati</taxon>
        <taxon>Actinomycetota</taxon>
        <taxon>Actinomycetes</taxon>
        <taxon>Mycobacteriales</taxon>
        <taxon>Mycobacteriaceae</taxon>
        <taxon>Mycobacterium</taxon>
    </lineage>
</organism>
<evidence type="ECO:0000256" key="2">
    <source>
        <dbReference type="ARBA" id="ARBA00022964"/>
    </source>
</evidence>
<keyword evidence="3" id="KW-0560">Oxidoreductase</keyword>
<evidence type="ECO:0000313" key="6">
    <source>
        <dbReference type="Proteomes" id="UP000188532"/>
    </source>
</evidence>
<dbReference type="Gene3D" id="2.60.130.10">
    <property type="entry name" value="Aromatic compound dioxygenase"/>
    <property type="match status" value="1"/>
</dbReference>
<dbReference type="EMBL" id="MVBN01000001">
    <property type="protein sequence ID" value="OOK84469.1"/>
    <property type="molecule type" value="Genomic_DNA"/>
</dbReference>
<accession>A0A1V3XYY6</accession>
<dbReference type="SUPFAM" id="SSF49482">
    <property type="entry name" value="Aromatic compound dioxygenase"/>
    <property type="match status" value="1"/>
</dbReference>
<dbReference type="PANTHER" id="PTHR33711:SF10">
    <property type="entry name" value="INTRADIOL RING-CLEAVAGE DIOXYGENASES DOMAIN-CONTAINING PROTEIN"/>
    <property type="match status" value="1"/>
</dbReference>
<dbReference type="InterPro" id="IPR015889">
    <property type="entry name" value="Intradiol_dOase_core"/>
</dbReference>
<feature type="domain" description="Intradiol ring-cleavage dioxygenases" evidence="4">
    <location>
        <begin position="2"/>
        <end position="100"/>
    </location>
</feature>
<evidence type="ECO:0000313" key="5">
    <source>
        <dbReference type="EMBL" id="OOK84469.1"/>
    </source>
</evidence>
<dbReference type="GO" id="GO:0016702">
    <property type="term" value="F:oxidoreductase activity, acting on single donors with incorporation of molecular oxygen, incorporation of two atoms of oxygen"/>
    <property type="evidence" value="ECO:0007669"/>
    <property type="project" value="InterPro"/>
</dbReference>